<protein>
    <recommendedName>
        <fullName evidence="3">Capsular polysaccharide biosynthesis protein</fullName>
    </recommendedName>
</protein>
<comment type="caution">
    <text evidence="1">The sequence shown here is derived from an EMBL/GenBank/DDBJ whole genome shotgun (WGS) entry which is preliminary data.</text>
</comment>
<proteinExistence type="predicted"/>
<name>A0A0G0Q0R9_9BACT</name>
<evidence type="ECO:0008006" key="3">
    <source>
        <dbReference type="Google" id="ProtNLM"/>
    </source>
</evidence>
<sequence>MSNMIDVVVLAAGSIKQKLYLARYGFDCPALLPINVTAISCYIFDFYLQTKNVRIHLAVDEKHLDAVKKEFCYYEDKVSYISVPPAEGVIETLKTVVRKLSMQKEVKDIIVNLVTTIPVEFPEKNEVFISEKLQKNNNWSSVILRTDSVDFCFKNTPCEERGYAFTGVFRTNKTDLCKAMEDKKLFANDLLSVIRGLGSNTNILFKKTHWLDCGHESNYYETKMDLVTSRSFNHIRIDRTAGIITKSSKNTDKFKNEINYVHMLPKELAVFYPRILSEVRTNNDFTHVDMEYYGYPTVSEYMLFWQLNDDGWQRLFEALEFILNLQKKHKYSISHKAFQGFYYNKCLTRISDFEKQLPEKYQQLLKAQRLNINGQEYQNFRVLESRISEKLDRLYNEDDFCIMHGDFCFNNMLYDLNSGVMRLIDARGSFGEQCIGIYGDFKYDIAKLAHSVIGYYDYIVNYKFYLRQLSDTKFVYSINLRPWQDFLCQQTNSLIKQQGYNPDDILFLAGLIFVSICPLHSDNTEKQVMIYLKGIQLLNDFVGS</sequence>
<reference evidence="1 2" key="1">
    <citation type="journal article" date="2015" name="Nature">
        <title>rRNA introns, odd ribosomes, and small enigmatic genomes across a large radiation of phyla.</title>
        <authorList>
            <person name="Brown C.T."/>
            <person name="Hug L.A."/>
            <person name="Thomas B.C."/>
            <person name="Sharon I."/>
            <person name="Castelle C.J."/>
            <person name="Singh A."/>
            <person name="Wilkins M.J."/>
            <person name="Williams K.H."/>
            <person name="Banfield J.F."/>
        </authorList>
    </citation>
    <scope>NUCLEOTIDE SEQUENCE [LARGE SCALE GENOMIC DNA]</scope>
</reference>
<accession>A0A0G0Q0R9</accession>
<evidence type="ECO:0000313" key="2">
    <source>
        <dbReference type="Proteomes" id="UP000033935"/>
    </source>
</evidence>
<dbReference type="InterPro" id="IPR011009">
    <property type="entry name" value="Kinase-like_dom_sf"/>
</dbReference>
<organism evidence="1 2">
    <name type="scientific">Candidatus Uhrbacteria bacterium GW2011_GWF2_39_13</name>
    <dbReference type="NCBI Taxonomy" id="1618995"/>
    <lineage>
        <taxon>Bacteria</taxon>
        <taxon>Candidatus Uhriibacteriota</taxon>
    </lineage>
</organism>
<gene>
    <name evidence="1" type="ORF">UT30_C0014G0008</name>
</gene>
<dbReference type="EMBL" id="LBWG01000014">
    <property type="protein sequence ID" value="KKR04000.1"/>
    <property type="molecule type" value="Genomic_DNA"/>
</dbReference>
<dbReference type="Proteomes" id="UP000033935">
    <property type="component" value="Unassembled WGS sequence"/>
</dbReference>
<dbReference type="SUPFAM" id="SSF56112">
    <property type="entry name" value="Protein kinase-like (PK-like)"/>
    <property type="match status" value="1"/>
</dbReference>
<evidence type="ECO:0000313" key="1">
    <source>
        <dbReference type="EMBL" id="KKR04000.1"/>
    </source>
</evidence>
<dbReference type="AlphaFoldDB" id="A0A0G0Q0R9"/>